<dbReference type="AlphaFoldDB" id="K0J262"/>
<reference evidence="1 2" key="1">
    <citation type="submission" date="2011-01" db="EMBL/GenBank/DDBJ databases">
        <title>Whole genome sequence of Amphibacillus xylinus NBRC 15112.</title>
        <authorList>
            <person name="Nakazawa H."/>
            <person name="Katano Y."/>
            <person name="Nakamura S."/>
            <person name="Sasagawa M."/>
            <person name="Fukada J."/>
            <person name="Arai T."/>
            <person name="Sasakura N."/>
            <person name="Mochizuki D."/>
            <person name="Hosoyama A."/>
            <person name="Harada K."/>
            <person name="Horikawa H."/>
            <person name="Kato Y."/>
            <person name="Harada T."/>
            <person name="Sasaki K."/>
            <person name="Sekiguchi M."/>
            <person name="Hodoyama M."/>
            <person name="Nishiko R."/>
            <person name="Narita H."/>
            <person name="Hanamaki A."/>
            <person name="Hata C."/>
            <person name="Konno Y."/>
            <person name="Niimura Y."/>
            <person name="Yamazaki S."/>
            <person name="Fujita N."/>
        </authorList>
    </citation>
    <scope>NUCLEOTIDE SEQUENCE [LARGE SCALE GENOMIC DNA]</scope>
    <source>
        <strain evidence="2">ATCC 51415 / DSM 6626 / JCM 7361 / LMG 17667 / NBRC 15112 / Ep01</strain>
    </source>
</reference>
<keyword evidence="2" id="KW-1185">Reference proteome</keyword>
<dbReference type="STRING" id="698758.AXY_10950"/>
<sequence length="103" mass="11787">MMRFIGKLILITFCVILIITFLQQQNDIPSNQVEMSDPQIILTSNALYTDLTEQSDLEVEEELVNQVDEDQSVTYFIAQWVEKSGLMIYEGIITILTDLAKVI</sequence>
<evidence type="ECO:0000313" key="2">
    <source>
        <dbReference type="Proteomes" id="UP000006294"/>
    </source>
</evidence>
<evidence type="ECO:0000313" key="1">
    <source>
        <dbReference type="EMBL" id="BAM47227.1"/>
    </source>
</evidence>
<gene>
    <name evidence="1" type="ordered locus">AXY_10950</name>
</gene>
<organism evidence="1 2">
    <name type="scientific">Amphibacillus xylanus (strain ATCC 51415 / DSM 6626 / JCM 7361 / LMG 17667 / NBRC 15112 / Ep01)</name>
    <dbReference type="NCBI Taxonomy" id="698758"/>
    <lineage>
        <taxon>Bacteria</taxon>
        <taxon>Bacillati</taxon>
        <taxon>Bacillota</taxon>
        <taxon>Bacilli</taxon>
        <taxon>Bacillales</taxon>
        <taxon>Bacillaceae</taxon>
        <taxon>Amphibacillus</taxon>
    </lineage>
</organism>
<dbReference type="RefSeq" id="WP_015009832.1">
    <property type="nucleotide sequence ID" value="NC_018704.1"/>
</dbReference>
<accession>K0J262</accession>
<name>K0J262_AMPXN</name>
<dbReference type="Proteomes" id="UP000006294">
    <property type="component" value="Chromosome"/>
</dbReference>
<protein>
    <submittedName>
        <fullName evidence="1">Uncharacterized protein</fullName>
    </submittedName>
</protein>
<dbReference type="KEGG" id="axl:AXY_10950"/>
<dbReference type="HOGENOM" id="CLU_2257814_0_0_9"/>
<proteinExistence type="predicted"/>
<dbReference type="EMBL" id="AP012050">
    <property type="protein sequence ID" value="BAM47227.1"/>
    <property type="molecule type" value="Genomic_DNA"/>
</dbReference>